<dbReference type="Gene3D" id="3.30.2140.10">
    <property type="entry name" value="Arylamine N-acetyltransferase"/>
    <property type="match status" value="1"/>
</dbReference>
<keyword evidence="2" id="KW-1185">Reference proteome</keyword>
<protein>
    <submittedName>
        <fullName evidence="1">Uncharacterized protein</fullName>
    </submittedName>
</protein>
<evidence type="ECO:0000313" key="2">
    <source>
        <dbReference type="Proteomes" id="UP000030145"/>
    </source>
</evidence>
<name>A0A0A2DKB6_9CORY</name>
<accession>A0A0A2DKB6</accession>
<reference evidence="1 2" key="1">
    <citation type="submission" date="2014-10" db="EMBL/GenBank/DDBJ databases">
        <title>Whole Genome sequence of Corynebacterium auriscanis strain CIP 106629.</title>
        <authorList>
            <person name="Hassan S.S."/>
            <person name="Jamal S.B."/>
            <person name="Tiwari S."/>
            <person name="Oliveira L.D.C."/>
            <person name="Souza F."/>
            <person name="Mariano D.C."/>
            <person name="Almeida S."/>
            <person name="Dorella F."/>
            <person name="Pereira F."/>
            <person name="Carvalho A."/>
            <person name="Leal C.A."/>
            <person name="Soares S.D.C."/>
            <person name="Figueiredo H.C."/>
            <person name="Silva A."/>
            <person name="Azevedo V.A."/>
        </authorList>
    </citation>
    <scope>NUCLEOTIDE SEQUENCE [LARGE SCALE GENOMIC DNA]</scope>
    <source>
        <strain evidence="1 2">CIP 106629</strain>
    </source>
</reference>
<dbReference type="Proteomes" id="UP000030145">
    <property type="component" value="Unassembled WGS sequence"/>
</dbReference>
<comment type="caution">
    <text evidence="1">The sequence shown here is derived from an EMBL/GenBank/DDBJ whole genome shotgun (WGS) entry which is preliminary data.</text>
</comment>
<organism evidence="1 2">
    <name type="scientific">Corynebacterium auriscanis</name>
    <dbReference type="NCBI Taxonomy" id="99807"/>
    <lineage>
        <taxon>Bacteria</taxon>
        <taxon>Bacillati</taxon>
        <taxon>Actinomycetota</taxon>
        <taxon>Actinomycetes</taxon>
        <taxon>Mycobacteriales</taxon>
        <taxon>Corynebacteriaceae</taxon>
        <taxon>Corynebacterium</taxon>
    </lineage>
</organism>
<proteinExistence type="predicted"/>
<sequence length="79" mass="8973">MGRYAPQLDIHFYVALARYRLDGTKVTLANAKFRVSPADGEATERELEGPEDLQKVLREEFDTSISSEDARAVWSKIDK</sequence>
<evidence type="ECO:0000313" key="1">
    <source>
        <dbReference type="EMBL" id="KGM18217.1"/>
    </source>
</evidence>
<dbReference type="AlphaFoldDB" id="A0A0A2DKB6"/>
<gene>
    <name evidence="1" type="ORF">MA47_09005</name>
</gene>
<dbReference type="EMBL" id="JRVJ01000019">
    <property type="protein sequence ID" value="KGM18217.1"/>
    <property type="molecule type" value="Genomic_DNA"/>
</dbReference>